<reference evidence="8" key="1">
    <citation type="journal article" date="2019" name="Int. J. Syst. Evol. Microbiol.">
        <title>The Global Catalogue of Microorganisms (GCM) 10K type strain sequencing project: providing services to taxonomists for standard genome sequencing and annotation.</title>
        <authorList>
            <consortium name="The Broad Institute Genomics Platform"/>
            <consortium name="The Broad Institute Genome Sequencing Center for Infectious Disease"/>
            <person name="Wu L."/>
            <person name="Ma J."/>
        </authorList>
    </citation>
    <scope>NUCLEOTIDE SEQUENCE [LARGE SCALE GENOMIC DNA]</scope>
    <source>
        <strain evidence="8">JCM 17561</strain>
    </source>
</reference>
<dbReference type="NCBIfam" id="TIGR00121">
    <property type="entry name" value="birA_ligase"/>
    <property type="match status" value="1"/>
</dbReference>
<dbReference type="PANTHER" id="PTHR12835">
    <property type="entry name" value="BIOTIN PROTEIN LIGASE"/>
    <property type="match status" value="1"/>
</dbReference>
<dbReference type="Gene3D" id="2.30.30.100">
    <property type="match status" value="1"/>
</dbReference>
<evidence type="ECO:0000256" key="2">
    <source>
        <dbReference type="ARBA" id="ARBA00023267"/>
    </source>
</evidence>
<organism evidence="7 8">
    <name type="scientific">Comamonas faecalis</name>
    <dbReference type="NCBI Taxonomy" id="1387849"/>
    <lineage>
        <taxon>Bacteria</taxon>
        <taxon>Pseudomonadati</taxon>
        <taxon>Pseudomonadota</taxon>
        <taxon>Betaproteobacteria</taxon>
        <taxon>Burkholderiales</taxon>
        <taxon>Comamonadaceae</taxon>
        <taxon>Comamonas</taxon>
    </lineage>
</organism>
<dbReference type="Gene3D" id="3.30.930.10">
    <property type="entry name" value="Bira Bifunctional Protein, Domain 2"/>
    <property type="match status" value="1"/>
</dbReference>
<dbReference type="CDD" id="cd16442">
    <property type="entry name" value="BPL"/>
    <property type="match status" value="1"/>
</dbReference>
<dbReference type="InterPro" id="IPR004143">
    <property type="entry name" value="BPL_LPL_catalytic"/>
</dbReference>
<name>A0ABP7QNW9_9BURK</name>
<comment type="catalytic activity">
    <reaction evidence="4">
        <text>biotin + L-lysyl-[protein] + ATP = N(6)-biotinyl-L-lysyl-[protein] + AMP + diphosphate + H(+)</text>
        <dbReference type="Rhea" id="RHEA:11756"/>
        <dbReference type="Rhea" id="RHEA-COMP:9752"/>
        <dbReference type="Rhea" id="RHEA-COMP:10505"/>
        <dbReference type="ChEBI" id="CHEBI:15378"/>
        <dbReference type="ChEBI" id="CHEBI:29969"/>
        <dbReference type="ChEBI" id="CHEBI:30616"/>
        <dbReference type="ChEBI" id="CHEBI:33019"/>
        <dbReference type="ChEBI" id="CHEBI:57586"/>
        <dbReference type="ChEBI" id="CHEBI:83144"/>
        <dbReference type="ChEBI" id="CHEBI:456215"/>
        <dbReference type="EC" id="6.3.4.15"/>
    </reaction>
</comment>
<proteinExistence type="predicted"/>
<comment type="caution">
    <text evidence="7">The sequence shown here is derived from an EMBL/GenBank/DDBJ whole genome shotgun (WGS) entry which is preliminary data.</text>
</comment>
<dbReference type="InterPro" id="IPR004408">
    <property type="entry name" value="Biotin_CoA_COase_ligase"/>
</dbReference>
<dbReference type="EMBL" id="BAABBP010000003">
    <property type="protein sequence ID" value="GAA3985572.1"/>
    <property type="molecule type" value="Genomic_DNA"/>
</dbReference>
<evidence type="ECO:0000313" key="8">
    <source>
        <dbReference type="Proteomes" id="UP001501627"/>
    </source>
</evidence>
<keyword evidence="1" id="KW-0436">Ligase</keyword>
<accession>A0ABP7QNW9</accession>
<dbReference type="InterPro" id="IPR003142">
    <property type="entry name" value="BPL_C"/>
</dbReference>
<feature type="domain" description="BPL/LPL catalytic" evidence="6">
    <location>
        <begin position="37"/>
        <end position="177"/>
    </location>
</feature>
<dbReference type="Pfam" id="PF03099">
    <property type="entry name" value="BPL_LplA_LipB"/>
    <property type="match status" value="1"/>
</dbReference>
<sequence>MSQPPPTPAITPLYWPAESLWQQIEPLLPGFTVEVLPTIDSTNTELMRRARAGRMEPTLLIAEEQTAGRGRRGRPWSSSVLYEGTGARPSLTVSLGLPLAPADWSGLSLAVGVSVAESLQPQLPPAGSGAPRILLKWPNDLWLEGDRKLGGILVETASFGHTTPETPRYVIVGIGLNVLPVLAEGLSTPPACLREVDRGLNAARALERIALPLVQSLLGFAAHGFAPFQPRFARRDVLAGRAVTLSDGQHGMAHGVGDDGALLVHTSTGMRAITSADVSVRPQQAG</sequence>
<evidence type="ECO:0000256" key="1">
    <source>
        <dbReference type="ARBA" id="ARBA00022598"/>
    </source>
</evidence>
<dbReference type="SUPFAM" id="SSF55681">
    <property type="entry name" value="Class II aaRS and biotin synthetases"/>
    <property type="match status" value="1"/>
</dbReference>
<keyword evidence="2" id="KW-0092">Biotin</keyword>
<protein>
    <recommendedName>
        <fullName evidence="3">biotin--[biotin carboxyl-carrier protein] ligase</fullName>
        <ecNumber evidence="3">6.3.4.15</ecNumber>
    </recommendedName>
</protein>
<evidence type="ECO:0000256" key="4">
    <source>
        <dbReference type="ARBA" id="ARBA00047846"/>
    </source>
</evidence>
<dbReference type="InterPro" id="IPR045864">
    <property type="entry name" value="aa-tRNA-synth_II/BPL/LPL"/>
</dbReference>
<dbReference type="Proteomes" id="UP001501627">
    <property type="component" value="Unassembled WGS sequence"/>
</dbReference>
<evidence type="ECO:0000256" key="3">
    <source>
        <dbReference type="ARBA" id="ARBA00024227"/>
    </source>
</evidence>
<evidence type="ECO:0000313" key="7">
    <source>
        <dbReference type="EMBL" id="GAA3985572.1"/>
    </source>
</evidence>
<dbReference type="PANTHER" id="PTHR12835:SF5">
    <property type="entry name" value="BIOTIN--PROTEIN LIGASE"/>
    <property type="match status" value="1"/>
</dbReference>
<dbReference type="RefSeq" id="WP_103045606.1">
    <property type="nucleotide sequence ID" value="NZ_BAABBP010000003.1"/>
</dbReference>
<evidence type="ECO:0000259" key="5">
    <source>
        <dbReference type="Pfam" id="PF02237"/>
    </source>
</evidence>
<feature type="domain" description="Biotin protein ligase C-terminal" evidence="5">
    <location>
        <begin position="241"/>
        <end position="281"/>
    </location>
</feature>
<evidence type="ECO:0000259" key="6">
    <source>
        <dbReference type="Pfam" id="PF03099"/>
    </source>
</evidence>
<gene>
    <name evidence="7" type="ORF">GCM10022279_05970</name>
</gene>
<dbReference type="Pfam" id="PF02237">
    <property type="entry name" value="BPL_C"/>
    <property type="match status" value="1"/>
</dbReference>
<keyword evidence="8" id="KW-1185">Reference proteome</keyword>
<dbReference type="EC" id="6.3.4.15" evidence="3"/>